<dbReference type="AlphaFoldDB" id="A0A1J7IYR5"/>
<keyword evidence="4" id="KW-0479">Metal-binding</keyword>
<sequence>MAQRFPSVAVVGATGNVGFPILKALASAHPPFDSITVLTRSPPANPSIFPPSVTIKTADYTSHSDLISALTGIDAIVFAVGSPHTLSQIPIIDAAVEAGVKFIIPTEYGLPSNLAQFEDFHAFAAKRAVQKHLIQPREQGKIDYTFVFVGLWIDVTGLGGFLIDVKNKKQELWDGGEHPISLTSTASIAKAVVGILEGKAAGKTEVRIKDINLSQKRLFELSAEVVGKDGWEVTHLDTEDRTKVARQRFRDGNATADDHYSFVKRGAAVPGYDGPWTTEEDDSAALGLREWTESDVVEFIRADCNKPYKSAKYLERHLRTASAHAAKSFQCEFAGCSKTFSRKDECSRHQKKAHPAPADDDHTTNNAVSAVGKKRKRDDTDVKGSDSGDKQQTALVDATSLELARVEAENKRLKLTVAEKDDKIGQLENQNAHLLA</sequence>
<feature type="compositionally biased region" description="Basic and acidic residues" evidence="6">
    <location>
        <begin position="377"/>
        <end position="389"/>
    </location>
</feature>
<evidence type="ECO:0000256" key="1">
    <source>
        <dbReference type="ARBA" id="ARBA00005725"/>
    </source>
</evidence>
<keyword evidence="2" id="KW-0521">NADP</keyword>
<dbReference type="SUPFAM" id="SSF51735">
    <property type="entry name" value="NAD(P)-binding Rossmann-fold domains"/>
    <property type="match status" value="1"/>
</dbReference>
<dbReference type="OrthoDB" id="9974981at2759"/>
<dbReference type="Gene3D" id="3.30.160.60">
    <property type="entry name" value="Classic Zinc Finger"/>
    <property type="match status" value="1"/>
</dbReference>
<dbReference type="PROSITE" id="PS00028">
    <property type="entry name" value="ZINC_FINGER_C2H2_1"/>
    <property type="match status" value="1"/>
</dbReference>
<dbReference type="PANTHER" id="PTHR47706">
    <property type="entry name" value="NMRA-LIKE FAMILY PROTEIN"/>
    <property type="match status" value="1"/>
</dbReference>
<feature type="domain" description="C2H2-type" evidence="7">
    <location>
        <begin position="329"/>
        <end position="359"/>
    </location>
</feature>
<evidence type="ECO:0000259" key="7">
    <source>
        <dbReference type="PROSITE" id="PS50157"/>
    </source>
</evidence>
<dbReference type="Proteomes" id="UP000182658">
    <property type="component" value="Unassembled WGS sequence"/>
</dbReference>
<evidence type="ECO:0000256" key="6">
    <source>
        <dbReference type="SAM" id="MobiDB-lite"/>
    </source>
</evidence>
<evidence type="ECO:0000313" key="9">
    <source>
        <dbReference type="Proteomes" id="UP000182658"/>
    </source>
</evidence>
<dbReference type="SUPFAM" id="SSF57667">
    <property type="entry name" value="beta-beta-alpha zinc fingers"/>
    <property type="match status" value="1"/>
</dbReference>
<dbReference type="Gene3D" id="3.40.50.720">
    <property type="entry name" value="NAD(P)-binding Rossmann-like Domain"/>
    <property type="match status" value="1"/>
</dbReference>
<evidence type="ECO:0000256" key="2">
    <source>
        <dbReference type="ARBA" id="ARBA00022857"/>
    </source>
</evidence>
<accession>A0A1J7IYR5</accession>
<dbReference type="InParanoid" id="A0A1J7IYR5"/>
<comment type="similarity">
    <text evidence="1">Belongs to the NmrA-type oxidoreductase family. Isoflavone reductase subfamily.</text>
</comment>
<evidence type="ECO:0000256" key="5">
    <source>
        <dbReference type="SAM" id="Coils"/>
    </source>
</evidence>
<dbReference type="SMART" id="SM00355">
    <property type="entry name" value="ZnF_C2H2"/>
    <property type="match status" value="2"/>
</dbReference>
<dbReference type="InterPro" id="IPR036236">
    <property type="entry name" value="Znf_C2H2_sf"/>
</dbReference>
<protein>
    <submittedName>
        <fullName evidence="8">NAD(P)-binding protein</fullName>
    </submittedName>
</protein>
<dbReference type="InterPro" id="IPR036291">
    <property type="entry name" value="NAD(P)-bd_dom_sf"/>
</dbReference>
<dbReference type="PROSITE" id="PS50157">
    <property type="entry name" value="ZINC_FINGER_C2H2_2"/>
    <property type="match status" value="1"/>
</dbReference>
<dbReference type="PANTHER" id="PTHR47706:SF1">
    <property type="entry name" value="CIPA-LIKE, PUTATIVE (AFU_ORTHOLOGUE AFUA_1G12460)-RELATED"/>
    <property type="match status" value="1"/>
</dbReference>
<reference evidence="8 9" key="1">
    <citation type="submission" date="2016-10" db="EMBL/GenBank/DDBJ databases">
        <title>Draft genome sequence of Coniochaeta ligniaria NRRL30616, a lignocellulolytic fungus for bioabatement of inhibitors in plant biomass hydrolysates.</title>
        <authorList>
            <consortium name="DOE Joint Genome Institute"/>
            <person name="Jimenez D.J."/>
            <person name="Hector R.E."/>
            <person name="Riley R."/>
            <person name="Sun H."/>
            <person name="Grigoriev I.V."/>
            <person name="Van Elsas J.D."/>
            <person name="Nichols N.N."/>
        </authorList>
    </citation>
    <scope>NUCLEOTIDE SEQUENCE [LARGE SCALE GENOMIC DNA]</scope>
    <source>
        <strain evidence="8 9">NRRL 30616</strain>
    </source>
</reference>
<keyword evidence="5" id="KW-0175">Coiled coil</keyword>
<proteinExistence type="inferred from homology"/>
<name>A0A1J7IYR5_9PEZI</name>
<keyword evidence="3" id="KW-0560">Oxidoreductase</keyword>
<organism evidence="8 9">
    <name type="scientific">Coniochaeta ligniaria NRRL 30616</name>
    <dbReference type="NCBI Taxonomy" id="1408157"/>
    <lineage>
        <taxon>Eukaryota</taxon>
        <taxon>Fungi</taxon>
        <taxon>Dikarya</taxon>
        <taxon>Ascomycota</taxon>
        <taxon>Pezizomycotina</taxon>
        <taxon>Sordariomycetes</taxon>
        <taxon>Sordariomycetidae</taxon>
        <taxon>Coniochaetales</taxon>
        <taxon>Coniochaetaceae</taxon>
        <taxon>Coniochaeta</taxon>
    </lineage>
</organism>
<evidence type="ECO:0000313" key="8">
    <source>
        <dbReference type="EMBL" id="OIW22736.1"/>
    </source>
</evidence>
<evidence type="ECO:0000256" key="3">
    <source>
        <dbReference type="ARBA" id="ARBA00023002"/>
    </source>
</evidence>
<gene>
    <name evidence="8" type="ORF">CONLIGDRAFT_687155</name>
</gene>
<dbReference type="Pfam" id="PF13460">
    <property type="entry name" value="NAD_binding_10"/>
    <property type="match status" value="1"/>
</dbReference>
<evidence type="ECO:0000256" key="4">
    <source>
        <dbReference type="PROSITE-ProRule" id="PRU00042"/>
    </source>
</evidence>
<feature type="coiled-coil region" evidence="5">
    <location>
        <begin position="396"/>
        <end position="430"/>
    </location>
</feature>
<dbReference type="EMBL" id="KV875110">
    <property type="protein sequence ID" value="OIW22736.1"/>
    <property type="molecule type" value="Genomic_DNA"/>
</dbReference>
<keyword evidence="4" id="KW-0863">Zinc-finger</keyword>
<keyword evidence="9" id="KW-1185">Reference proteome</keyword>
<dbReference type="GO" id="GO:0016491">
    <property type="term" value="F:oxidoreductase activity"/>
    <property type="evidence" value="ECO:0007669"/>
    <property type="project" value="UniProtKB-KW"/>
</dbReference>
<dbReference type="InterPro" id="IPR051609">
    <property type="entry name" value="NmrA/Isoflavone_reductase-like"/>
</dbReference>
<keyword evidence="4" id="KW-0862">Zinc</keyword>
<dbReference type="GO" id="GO:0008270">
    <property type="term" value="F:zinc ion binding"/>
    <property type="evidence" value="ECO:0007669"/>
    <property type="project" value="UniProtKB-KW"/>
</dbReference>
<dbReference type="InterPro" id="IPR013087">
    <property type="entry name" value="Znf_C2H2_type"/>
</dbReference>
<feature type="region of interest" description="Disordered" evidence="6">
    <location>
        <begin position="347"/>
        <end position="396"/>
    </location>
</feature>
<dbReference type="Gene3D" id="3.90.25.10">
    <property type="entry name" value="UDP-galactose 4-epimerase, domain 1"/>
    <property type="match status" value="1"/>
</dbReference>
<dbReference type="InterPro" id="IPR016040">
    <property type="entry name" value="NAD(P)-bd_dom"/>
</dbReference>